<sequence length="109" mass="12535">MAIVVMLGWWLFVRAPAPNVIRWTTQSEHNTFAYVVFRGTSREGPFERISTEMILGAGTTDLPQRYRFSDADIEFDAVYWYYVESVSLSGEHTRLTPVGASRPKSRLSW</sequence>
<dbReference type="EMBL" id="DS999411">
    <property type="protein sequence ID" value="EED36791.1"/>
    <property type="molecule type" value="Genomic_DNA"/>
</dbReference>
<name>B8KYL7_9GAMM</name>
<dbReference type="Proteomes" id="UP000004699">
    <property type="component" value="Unassembled WGS sequence"/>
</dbReference>
<proteinExistence type="predicted"/>
<gene>
    <name evidence="1" type="ORF">NOR51B_2744</name>
</gene>
<dbReference type="STRING" id="565045.NOR51B_2744"/>
<dbReference type="AlphaFoldDB" id="B8KYL7"/>
<protein>
    <submittedName>
        <fullName evidence="1">Uncharacterized protein</fullName>
    </submittedName>
</protein>
<evidence type="ECO:0000313" key="2">
    <source>
        <dbReference type="Proteomes" id="UP000004699"/>
    </source>
</evidence>
<dbReference type="InterPro" id="IPR013783">
    <property type="entry name" value="Ig-like_fold"/>
</dbReference>
<organism evidence="1 2">
    <name type="scientific">Luminiphilus syltensis NOR5-1B</name>
    <dbReference type="NCBI Taxonomy" id="565045"/>
    <lineage>
        <taxon>Bacteria</taxon>
        <taxon>Pseudomonadati</taxon>
        <taxon>Pseudomonadota</taxon>
        <taxon>Gammaproteobacteria</taxon>
        <taxon>Cellvibrionales</taxon>
        <taxon>Halieaceae</taxon>
        <taxon>Luminiphilus</taxon>
    </lineage>
</organism>
<dbReference type="Gene3D" id="2.60.40.10">
    <property type="entry name" value="Immunoglobulins"/>
    <property type="match status" value="1"/>
</dbReference>
<keyword evidence="2" id="KW-1185">Reference proteome</keyword>
<accession>B8KYL7</accession>
<dbReference type="HOGENOM" id="CLU_2180633_0_0_6"/>
<evidence type="ECO:0000313" key="1">
    <source>
        <dbReference type="EMBL" id="EED36791.1"/>
    </source>
</evidence>
<reference evidence="2" key="1">
    <citation type="journal article" date="2013" name="BMC Microbiol.">
        <title>Taxonomy and evolution of bacteriochlorophyll a-containing members of the OM60/NOR5 clade of marine gammaproteobacteria: description of Luminiphilus syltensis gen. nov., sp. nov., reclassification of Haliea rubra as Pseudohaliea rubra gen. nov., comb. nov., and emendation of Chromatocurvus halotolerans.</title>
        <authorList>
            <person name="Spring S."/>
            <person name="Riedel T."/>
            <person name="Sproer C."/>
            <person name="Yan S."/>
            <person name="Harder J."/>
            <person name="Fuchs B.M."/>
        </authorList>
    </citation>
    <scope>NUCLEOTIDE SEQUENCE [LARGE SCALE GENOMIC DNA]</scope>
    <source>
        <strain evidence="2">NOR51-B</strain>
    </source>
</reference>